<dbReference type="Proteomes" id="UP000094444">
    <property type="component" value="Unassembled WGS sequence"/>
</dbReference>
<sequence>MLVAKTQQRKSRLPVACTVCGEILEVVDESWETYLGTNSTASIPQSCKNPKKKTARNIECALPHVSRPQVFEGYSLGFAGRLRGNLGVSTHNTRGLTGGINHLPVLGFNAEGGPQLVGLVVPTLRDQPGRVVGQDKQARGYSGSDDEREPSGEGTHDICSGVAREVADDEGQAGHELGARGKGAAVLWRGYLADVDGLGADVEALAEALDGAPDGNHGQVHGGRLQARAEQEDAGAGCDGAGAAQHVGGPAAALRRSMRPG</sequence>
<gene>
    <name evidence="2" type="ORF">DHEL01_v204548</name>
</gene>
<feature type="region of interest" description="Disordered" evidence="1">
    <location>
        <begin position="230"/>
        <end position="261"/>
    </location>
</feature>
<evidence type="ECO:0000256" key="1">
    <source>
        <dbReference type="SAM" id="MobiDB-lite"/>
    </source>
</evidence>
<accession>A0A2P5I3J9</accession>
<dbReference type="EMBL" id="MAVT02000304">
    <property type="protein sequence ID" value="POS77064.1"/>
    <property type="molecule type" value="Genomic_DNA"/>
</dbReference>
<keyword evidence="3" id="KW-1185">Reference proteome</keyword>
<evidence type="ECO:0000313" key="2">
    <source>
        <dbReference type="EMBL" id="POS77064.1"/>
    </source>
</evidence>
<reference evidence="2" key="1">
    <citation type="submission" date="2017-09" db="EMBL/GenBank/DDBJ databases">
        <title>Polyketide synthases of a Diaporthe helianthi virulent isolate.</title>
        <authorList>
            <person name="Baroncelli R."/>
        </authorList>
    </citation>
    <scope>NUCLEOTIDE SEQUENCE [LARGE SCALE GENOMIC DNA]</scope>
    <source>
        <strain evidence="2">7/96</strain>
    </source>
</reference>
<organism evidence="2 3">
    <name type="scientific">Diaporthe helianthi</name>
    <dbReference type="NCBI Taxonomy" id="158607"/>
    <lineage>
        <taxon>Eukaryota</taxon>
        <taxon>Fungi</taxon>
        <taxon>Dikarya</taxon>
        <taxon>Ascomycota</taxon>
        <taxon>Pezizomycotina</taxon>
        <taxon>Sordariomycetes</taxon>
        <taxon>Sordariomycetidae</taxon>
        <taxon>Diaporthales</taxon>
        <taxon>Diaporthaceae</taxon>
        <taxon>Diaporthe</taxon>
    </lineage>
</organism>
<evidence type="ECO:0000313" key="3">
    <source>
        <dbReference type="Proteomes" id="UP000094444"/>
    </source>
</evidence>
<proteinExistence type="predicted"/>
<feature type="region of interest" description="Disordered" evidence="1">
    <location>
        <begin position="128"/>
        <end position="157"/>
    </location>
</feature>
<dbReference type="InParanoid" id="A0A2P5I3J9"/>
<dbReference type="AlphaFoldDB" id="A0A2P5I3J9"/>
<comment type="caution">
    <text evidence="2">The sequence shown here is derived from an EMBL/GenBank/DDBJ whole genome shotgun (WGS) entry which is preliminary data.</text>
</comment>
<name>A0A2P5I3J9_DIAHE</name>
<protein>
    <submittedName>
        <fullName evidence="2">Uncharacterized protein</fullName>
    </submittedName>
</protein>